<dbReference type="STRING" id="123320.SAMN06309945_2272"/>
<keyword evidence="1" id="KW-0472">Membrane</keyword>
<dbReference type="EMBL" id="FUZP01000002">
    <property type="protein sequence ID" value="SKC63439.1"/>
    <property type="molecule type" value="Genomic_DNA"/>
</dbReference>
<accession>A0A1T5KJ03</accession>
<dbReference type="AlphaFoldDB" id="A0A1T5KJ03"/>
<feature type="transmembrane region" description="Helical" evidence="1">
    <location>
        <begin position="89"/>
        <end position="109"/>
    </location>
</feature>
<feature type="transmembrane region" description="Helical" evidence="1">
    <location>
        <begin position="115"/>
        <end position="132"/>
    </location>
</feature>
<keyword evidence="1" id="KW-1133">Transmembrane helix</keyword>
<dbReference type="RefSeq" id="WP_079728315.1">
    <property type="nucleotide sequence ID" value="NZ_FUZP01000002.1"/>
</dbReference>
<feature type="transmembrane region" description="Helical" evidence="1">
    <location>
        <begin position="21"/>
        <end position="44"/>
    </location>
</feature>
<sequence>MSVPLDTNPRAGRRTERVRSNLGTSQLGSGLAVAGAFIVANGLWRFLTHIGDYPRLPLNVAAWAVFAVSVALIAWLVRRRGYLLDLPVFILLLAALGATVALDLTAIWGLSGARLYPSASVAVGGALLAAVTLRPAREVAVVTALLGLALVAVFLSEQRSSPATIAPQLLTLTLTVGPAFVGCAVVASYRRMVRMALDRVLIQSTVAAPAFGVSMLETEELAALDREVEELFADVSSGREPLPLTPARASRAQELATELRQHLVQNRSTSWLVHAIAESEFLGDSIDVVDPHGLAATLDQRQRDGLLSALWLLISANPRQVPSVELRFPALPLPPVDTPMQRFPLVIVVEGVRRTAVEPGTWLGFSRVGSYVDAARPLGITVEIECTVESPAARTPSRH</sequence>
<feature type="transmembrane region" description="Helical" evidence="1">
    <location>
        <begin position="139"/>
        <end position="156"/>
    </location>
</feature>
<organism evidence="2 3">
    <name type="scientific">Okibacterium fritillariae</name>
    <dbReference type="NCBI Taxonomy" id="123320"/>
    <lineage>
        <taxon>Bacteria</taxon>
        <taxon>Bacillati</taxon>
        <taxon>Actinomycetota</taxon>
        <taxon>Actinomycetes</taxon>
        <taxon>Micrococcales</taxon>
        <taxon>Microbacteriaceae</taxon>
        <taxon>Okibacterium</taxon>
    </lineage>
</organism>
<evidence type="ECO:0000313" key="2">
    <source>
        <dbReference type="EMBL" id="SKC63439.1"/>
    </source>
</evidence>
<feature type="transmembrane region" description="Helical" evidence="1">
    <location>
        <begin position="168"/>
        <end position="189"/>
    </location>
</feature>
<feature type="transmembrane region" description="Helical" evidence="1">
    <location>
        <begin position="56"/>
        <end position="77"/>
    </location>
</feature>
<reference evidence="2 3" key="1">
    <citation type="submission" date="2017-02" db="EMBL/GenBank/DDBJ databases">
        <authorList>
            <person name="Peterson S.W."/>
        </authorList>
    </citation>
    <scope>NUCLEOTIDE SEQUENCE [LARGE SCALE GENOMIC DNA]</scope>
    <source>
        <strain evidence="2 3">VKM Ac-2059</strain>
    </source>
</reference>
<dbReference type="Proteomes" id="UP000190857">
    <property type="component" value="Unassembled WGS sequence"/>
</dbReference>
<keyword evidence="3" id="KW-1185">Reference proteome</keyword>
<protein>
    <submittedName>
        <fullName evidence="2">Uncharacterized protein</fullName>
    </submittedName>
</protein>
<keyword evidence="1" id="KW-0812">Transmembrane</keyword>
<proteinExistence type="predicted"/>
<dbReference type="OrthoDB" id="5124978at2"/>
<gene>
    <name evidence="2" type="ORF">SAMN06309945_2272</name>
</gene>
<evidence type="ECO:0000313" key="3">
    <source>
        <dbReference type="Proteomes" id="UP000190857"/>
    </source>
</evidence>
<evidence type="ECO:0000256" key="1">
    <source>
        <dbReference type="SAM" id="Phobius"/>
    </source>
</evidence>
<name>A0A1T5KJ03_9MICO</name>